<dbReference type="AlphaFoldDB" id="A0A1I3UDD1"/>
<dbReference type="SUPFAM" id="SSF101790">
    <property type="entry name" value="Aminomethyltransferase beta-barrel domain"/>
    <property type="match status" value="1"/>
</dbReference>
<dbReference type="InterPro" id="IPR045179">
    <property type="entry name" value="YgfZ/GcvT"/>
</dbReference>
<evidence type="ECO:0008006" key="3">
    <source>
        <dbReference type="Google" id="ProtNLM"/>
    </source>
</evidence>
<dbReference type="Gene3D" id="2.40.30.160">
    <property type="match status" value="1"/>
</dbReference>
<name>A0A1I3UDD1_9GAMM</name>
<dbReference type="PANTHER" id="PTHR22602:SF0">
    <property type="entry name" value="TRANSFERASE CAF17, MITOCHONDRIAL-RELATED"/>
    <property type="match status" value="1"/>
</dbReference>
<reference evidence="1 2" key="1">
    <citation type="submission" date="2016-10" db="EMBL/GenBank/DDBJ databases">
        <authorList>
            <person name="de Groot N.N."/>
        </authorList>
    </citation>
    <scope>NUCLEOTIDE SEQUENCE [LARGE SCALE GENOMIC DNA]</scope>
    <source>
        <strain evidence="1 2">IBRC-M 10445</strain>
    </source>
</reference>
<dbReference type="RefSeq" id="WP_091703981.1">
    <property type="nucleotide sequence ID" value="NZ_BMYN01000001.1"/>
</dbReference>
<dbReference type="GO" id="GO:0016226">
    <property type="term" value="P:iron-sulfur cluster assembly"/>
    <property type="evidence" value="ECO:0007669"/>
    <property type="project" value="TreeGrafter"/>
</dbReference>
<proteinExistence type="predicted"/>
<dbReference type="Gene3D" id="3.30.70.1400">
    <property type="entry name" value="Aminomethyltransferase beta-barrel domains"/>
    <property type="match status" value="1"/>
</dbReference>
<dbReference type="Gene3D" id="3.30.70.1630">
    <property type="match status" value="1"/>
</dbReference>
<dbReference type="NCBIfam" id="TIGR03317">
    <property type="entry name" value="ygfZ_signature"/>
    <property type="match status" value="1"/>
</dbReference>
<gene>
    <name evidence="1" type="ORF">SAMN05216429_10658</name>
</gene>
<dbReference type="SUPFAM" id="SSF103025">
    <property type="entry name" value="Folate-binding domain"/>
    <property type="match status" value="1"/>
</dbReference>
<dbReference type="OrthoDB" id="9796287at2"/>
<dbReference type="Proteomes" id="UP000199445">
    <property type="component" value="Unassembled WGS sequence"/>
</dbReference>
<organism evidence="1 2">
    <name type="scientific">Marinobacter persicus</name>
    <dbReference type="NCBI Taxonomy" id="930118"/>
    <lineage>
        <taxon>Bacteria</taxon>
        <taxon>Pseudomonadati</taxon>
        <taxon>Pseudomonadota</taxon>
        <taxon>Gammaproteobacteria</taxon>
        <taxon>Pseudomonadales</taxon>
        <taxon>Marinobacteraceae</taxon>
        <taxon>Marinobacter</taxon>
    </lineage>
</organism>
<evidence type="ECO:0000313" key="2">
    <source>
        <dbReference type="Proteomes" id="UP000199445"/>
    </source>
</evidence>
<dbReference type="EMBL" id="FOSC01000006">
    <property type="protein sequence ID" value="SFJ80659.1"/>
    <property type="molecule type" value="Genomic_DNA"/>
</dbReference>
<dbReference type="InterPro" id="IPR017703">
    <property type="entry name" value="YgfZ/GCV_T_CS"/>
</dbReference>
<sequence length="326" mass="35178">MSINNHDRAPENLAGYLPLAEKRVVRISGAGTDKFVQGQFSQNVDEITSEQSLRAAACTPKGRAYLLTRFVRDGDDLLMDVEDELADAALGQLKKYLMLFRGTTMEAQPQARILGLIGEQAAIAVAGEPARSLEAPGQVTRTDQGFLVRVEDLPGGNPRFEFWQTGDKPAGLAELPELTAEQWQAASIAAGVPWLTGATTEAYVPQMLNLQHLQGIHFKKGCYTGQEVIARMHFLGQLKKSLFRLDFAGTDTAPAPGSKLMADGKAIGDVVNAVMTGATQGTLLAVLRHDAANKPLQLAEDESATLTVVDLPYPVPERDTPEPENT</sequence>
<keyword evidence="2" id="KW-1185">Reference proteome</keyword>
<accession>A0A1I3UDD1</accession>
<dbReference type="PANTHER" id="PTHR22602">
    <property type="entry name" value="TRANSFERASE CAF17, MITOCHONDRIAL-RELATED"/>
    <property type="match status" value="1"/>
</dbReference>
<evidence type="ECO:0000313" key="1">
    <source>
        <dbReference type="EMBL" id="SFJ80659.1"/>
    </source>
</evidence>
<dbReference type="InterPro" id="IPR029043">
    <property type="entry name" value="GcvT/YgfZ_C"/>
</dbReference>
<protein>
    <recommendedName>
        <fullName evidence="3">Aminomethyltransferase folate-binding domain-containing protein</fullName>
    </recommendedName>
</protein>